<dbReference type="SMART" id="SM00327">
    <property type="entry name" value="VWA"/>
    <property type="match status" value="1"/>
</dbReference>
<proteinExistence type="predicted"/>
<feature type="transmembrane region" description="Helical" evidence="5">
    <location>
        <begin position="6"/>
        <end position="26"/>
    </location>
</feature>
<evidence type="ECO:0000256" key="5">
    <source>
        <dbReference type="SAM" id="Phobius"/>
    </source>
</evidence>
<dbReference type="OrthoDB" id="6206554at2"/>
<dbReference type="EMBL" id="VOOR01000049">
    <property type="protein sequence ID" value="TXB61667.1"/>
    <property type="molecule type" value="Genomic_DNA"/>
</dbReference>
<evidence type="ECO:0000313" key="8">
    <source>
        <dbReference type="Proteomes" id="UP000321580"/>
    </source>
</evidence>
<evidence type="ECO:0000256" key="3">
    <source>
        <dbReference type="ARBA" id="ARBA00022989"/>
    </source>
</evidence>
<dbReference type="InterPro" id="IPR050768">
    <property type="entry name" value="UPF0353/GerABKA_families"/>
</dbReference>
<dbReference type="InterPro" id="IPR002035">
    <property type="entry name" value="VWF_A"/>
</dbReference>
<dbReference type="SUPFAM" id="SSF53300">
    <property type="entry name" value="vWA-like"/>
    <property type="match status" value="1"/>
</dbReference>
<name>A0A5C6RHN0_9BACT</name>
<dbReference type="PANTHER" id="PTHR22550">
    <property type="entry name" value="SPORE GERMINATION PROTEIN"/>
    <property type="match status" value="1"/>
</dbReference>
<evidence type="ECO:0000256" key="1">
    <source>
        <dbReference type="ARBA" id="ARBA00022475"/>
    </source>
</evidence>
<feature type="transmembrane region" description="Helical" evidence="5">
    <location>
        <begin position="56"/>
        <end position="74"/>
    </location>
</feature>
<sequence length="342" mass="38008">MLRFEHPEHLYALLLLPLIGLLFWAARQLRQRSLARLGQSSLLARLMPGASRYRQYLKLGLLLGAVALLALGWANPQYGAKLMTYERKSVDVILAFDLSQSMLAEDITPSRLERARRFAQSLSEGLRAERLGLVYFAGAAFLQSPVTTDYSAIQLALRAAHPDMLPNQGTSIADALAVAEEAFEPNNKSHKALILITDGETHDEAAEARAKQAAENGLIIYTIGVGTAEGGFIPIVQNGREMYKRDQTGNPVRSALNEDMLQALAQAGNGRYFNLNAGSEAVLAALKDRIDRMEKRSFEERSFEEYESTFQWFIGLAIALLLAEFLLPYNRKNTSQEGRLFD</sequence>
<keyword evidence="4 5" id="KW-0472">Membrane</keyword>
<keyword evidence="3 5" id="KW-1133">Transmembrane helix</keyword>
<dbReference type="Pfam" id="PF13519">
    <property type="entry name" value="VWA_2"/>
    <property type="match status" value="1"/>
</dbReference>
<comment type="caution">
    <text evidence="7">The sequence shown here is derived from an EMBL/GenBank/DDBJ whole genome shotgun (WGS) entry which is preliminary data.</text>
</comment>
<evidence type="ECO:0000256" key="4">
    <source>
        <dbReference type="ARBA" id="ARBA00023136"/>
    </source>
</evidence>
<dbReference type="AlphaFoldDB" id="A0A5C6RHN0"/>
<evidence type="ECO:0000259" key="6">
    <source>
        <dbReference type="PROSITE" id="PS50234"/>
    </source>
</evidence>
<feature type="domain" description="VWFA" evidence="6">
    <location>
        <begin position="91"/>
        <end position="290"/>
    </location>
</feature>
<dbReference type="Proteomes" id="UP000321580">
    <property type="component" value="Unassembled WGS sequence"/>
</dbReference>
<dbReference type="RefSeq" id="WP_147168954.1">
    <property type="nucleotide sequence ID" value="NZ_VOOR01000049.1"/>
</dbReference>
<keyword evidence="1" id="KW-1003">Cell membrane</keyword>
<feature type="transmembrane region" description="Helical" evidence="5">
    <location>
        <begin position="310"/>
        <end position="329"/>
    </location>
</feature>
<dbReference type="PANTHER" id="PTHR22550:SF5">
    <property type="entry name" value="LEUCINE ZIPPER PROTEIN 4"/>
    <property type="match status" value="1"/>
</dbReference>
<accession>A0A5C6RHN0</accession>
<evidence type="ECO:0000256" key="2">
    <source>
        <dbReference type="ARBA" id="ARBA00022692"/>
    </source>
</evidence>
<reference evidence="7 8" key="1">
    <citation type="submission" date="2019-08" db="EMBL/GenBank/DDBJ databases">
        <title>Genome of Phaeodactylibacter luteus.</title>
        <authorList>
            <person name="Bowman J.P."/>
        </authorList>
    </citation>
    <scope>NUCLEOTIDE SEQUENCE [LARGE SCALE GENOMIC DNA]</scope>
    <source>
        <strain evidence="7 8">KCTC 42180</strain>
    </source>
</reference>
<keyword evidence="2 5" id="KW-0812">Transmembrane</keyword>
<dbReference type="PROSITE" id="PS50234">
    <property type="entry name" value="VWFA"/>
    <property type="match status" value="1"/>
</dbReference>
<gene>
    <name evidence="7" type="ORF">FRY97_17960</name>
</gene>
<evidence type="ECO:0000313" key="7">
    <source>
        <dbReference type="EMBL" id="TXB61667.1"/>
    </source>
</evidence>
<dbReference type="InterPro" id="IPR036465">
    <property type="entry name" value="vWFA_dom_sf"/>
</dbReference>
<dbReference type="Gene3D" id="3.40.50.410">
    <property type="entry name" value="von Willebrand factor, type A domain"/>
    <property type="match status" value="1"/>
</dbReference>
<keyword evidence="8" id="KW-1185">Reference proteome</keyword>
<protein>
    <submittedName>
        <fullName evidence="7">VWA domain-containing protein</fullName>
    </submittedName>
</protein>
<organism evidence="7 8">
    <name type="scientific">Phaeodactylibacter luteus</name>
    <dbReference type="NCBI Taxonomy" id="1564516"/>
    <lineage>
        <taxon>Bacteria</taxon>
        <taxon>Pseudomonadati</taxon>
        <taxon>Bacteroidota</taxon>
        <taxon>Saprospiria</taxon>
        <taxon>Saprospirales</taxon>
        <taxon>Haliscomenobacteraceae</taxon>
        <taxon>Phaeodactylibacter</taxon>
    </lineage>
</organism>